<evidence type="ECO:0000256" key="5">
    <source>
        <dbReference type="SAM" id="SignalP"/>
    </source>
</evidence>
<dbReference type="InterPro" id="IPR030048">
    <property type="entry name" value="SurE"/>
</dbReference>
<evidence type="ECO:0000256" key="4">
    <source>
        <dbReference type="SAM" id="MobiDB-lite"/>
    </source>
</evidence>
<organism evidence="7 8">
    <name type="scientific">Tetrapyrgos nigripes</name>
    <dbReference type="NCBI Taxonomy" id="182062"/>
    <lineage>
        <taxon>Eukaryota</taxon>
        <taxon>Fungi</taxon>
        <taxon>Dikarya</taxon>
        <taxon>Basidiomycota</taxon>
        <taxon>Agaricomycotina</taxon>
        <taxon>Agaricomycetes</taxon>
        <taxon>Agaricomycetidae</taxon>
        <taxon>Agaricales</taxon>
        <taxon>Marasmiineae</taxon>
        <taxon>Marasmiaceae</taxon>
        <taxon>Tetrapyrgos</taxon>
    </lineage>
</organism>
<dbReference type="PANTHER" id="PTHR30457">
    <property type="entry name" value="5'-NUCLEOTIDASE SURE"/>
    <property type="match status" value="1"/>
</dbReference>
<dbReference type="Proteomes" id="UP000559256">
    <property type="component" value="Unassembled WGS sequence"/>
</dbReference>
<keyword evidence="8" id="KW-1185">Reference proteome</keyword>
<feature type="chain" id="PRO_5034442891" description="Survival protein SurE-like phosphatase/nucleotidase domain-containing protein" evidence="5">
    <location>
        <begin position="21"/>
        <end position="405"/>
    </location>
</feature>
<dbReference type="PANTHER" id="PTHR30457:SF0">
    <property type="entry name" value="PHOSPHATASE, PUTATIVE (AFU_ORTHOLOGUE AFUA_4G01070)-RELATED"/>
    <property type="match status" value="1"/>
</dbReference>
<evidence type="ECO:0000259" key="6">
    <source>
        <dbReference type="Pfam" id="PF01975"/>
    </source>
</evidence>
<name>A0A8H5H0P5_9AGAR</name>
<evidence type="ECO:0000256" key="3">
    <source>
        <dbReference type="ARBA" id="ARBA00022801"/>
    </source>
</evidence>
<dbReference type="SUPFAM" id="SSF64167">
    <property type="entry name" value="SurE-like"/>
    <property type="match status" value="1"/>
</dbReference>
<gene>
    <name evidence="7" type="ORF">D9758_004522</name>
</gene>
<evidence type="ECO:0000256" key="2">
    <source>
        <dbReference type="ARBA" id="ARBA00022723"/>
    </source>
</evidence>
<evidence type="ECO:0000256" key="1">
    <source>
        <dbReference type="ARBA" id="ARBA00011062"/>
    </source>
</evidence>
<evidence type="ECO:0000313" key="8">
    <source>
        <dbReference type="Proteomes" id="UP000559256"/>
    </source>
</evidence>
<evidence type="ECO:0000313" key="7">
    <source>
        <dbReference type="EMBL" id="KAF5374265.1"/>
    </source>
</evidence>
<dbReference type="InterPro" id="IPR002828">
    <property type="entry name" value="SurE-like_Pase/nucleotidase"/>
</dbReference>
<dbReference type="Gene3D" id="3.40.1210.10">
    <property type="entry name" value="Survival protein SurE-like phosphatase/nucleotidase"/>
    <property type="match status" value="1"/>
</dbReference>
<dbReference type="AlphaFoldDB" id="A0A8H5H0P5"/>
<dbReference type="GO" id="GO:0008252">
    <property type="term" value="F:nucleotidase activity"/>
    <property type="evidence" value="ECO:0007669"/>
    <property type="project" value="InterPro"/>
</dbReference>
<dbReference type="GO" id="GO:0046872">
    <property type="term" value="F:metal ion binding"/>
    <property type="evidence" value="ECO:0007669"/>
    <property type="project" value="UniProtKB-KW"/>
</dbReference>
<feature type="signal peptide" evidence="5">
    <location>
        <begin position="1"/>
        <end position="20"/>
    </location>
</feature>
<dbReference type="InterPro" id="IPR036523">
    <property type="entry name" value="SurE-like_sf"/>
</dbReference>
<proteinExistence type="inferred from homology"/>
<keyword evidence="3" id="KW-0378">Hydrolase</keyword>
<feature type="region of interest" description="Disordered" evidence="4">
    <location>
        <begin position="25"/>
        <end position="50"/>
    </location>
</feature>
<dbReference type="OrthoDB" id="4018688at2759"/>
<feature type="domain" description="Survival protein SurE-like phosphatase/nucleotidase" evidence="6">
    <location>
        <begin position="53"/>
        <end position="255"/>
    </location>
</feature>
<comment type="similarity">
    <text evidence="1">Belongs to the SurE nucleotidase family.</text>
</comment>
<accession>A0A8H5H0P5</accession>
<dbReference type="Pfam" id="PF01975">
    <property type="entry name" value="SurE"/>
    <property type="match status" value="1"/>
</dbReference>
<comment type="caution">
    <text evidence="7">The sequence shown here is derived from an EMBL/GenBank/DDBJ whole genome shotgun (WGS) entry which is preliminary data.</text>
</comment>
<reference evidence="7 8" key="1">
    <citation type="journal article" date="2020" name="ISME J.">
        <title>Uncovering the hidden diversity of litter-decomposition mechanisms in mushroom-forming fungi.</title>
        <authorList>
            <person name="Floudas D."/>
            <person name="Bentzer J."/>
            <person name="Ahren D."/>
            <person name="Johansson T."/>
            <person name="Persson P."/>
            <person name="Tunlid A."/>
        </authorList>
    </citation>
    <scope>NUCLEOTIDE SEQUENCE [LARGE SCALE GENOMIC DNA]</scope>
    <source>
        <strain evidence="7 8">CBS 291.85</strain>
    </source>
</reference>
<keyword evidence="2" id="KW-0479">Metal-binding</keyword>
<keyword evidence="5" id="KW-0732">Signal</keyword>
<protein>
    <recommendedName>
        <fullName evidence="6">Survival protein SurE-like phosphatase/nucleotidase domain-containing protein</fullName>
    </recommendedName>
</protein>
<dbReference type="EMBL" id="JAACJM010000002">
    <property type="protein sequence ID" value="KAF5374265.1"/>
    <property type="molecule type" value="Genomic_DNA"/>
</dbReference>
<sequence>MKFLVSFLPLLASALPLVFAADSTESNQNHGANGSPEHSQEGHGNGGKNGLNIVLTNDDSWASANIRATYDALKSDGHNVLLVGPAVQQSGKGGTFVVPSTNITAPGGEFGSIPVGAPYFGHDVKDDHIWYFNGTPAATTVFALDIVVPMVFGHNKKVDLVVSGPNEGQNAGPFLYTLSGTVGATYASVERGIPAVAFSAGNSTHRSFTTITRDKHDAATIAGRLTANFVAALAKGVDTKKSRLLPLGVGIGINYPVFGPGNPCVDPPFTLTRMTGGAVIDQITLDPTTGFPVVNNLVAPGLNTVINGRKDLPGETPIAAQCKTSVTVFSVDYDAPADVAAPIQKHLLLVNPSESSRWAMSEWPGLRVGPTSSPFGAFPRYLIVISDFIIDYREYDPAARETKCN</sequence>